<evidence type="ECO:0000313" key="2">
    <source>
        <dbReference type="EMBL" id="KAL2797929.1"/>
    </source>
</evidence>
<feature type="region of interest" description="Disordered" evidence="1">
    <location>
        <begin position="1"/>
        <end position="82"/>
    </location>
</feature>
<organism evidence="2 3">
    <name type="scientific">Aspergillus keveii</name>
    <dbReference type="NCBI Taxonomy" id="714993"/>
    <lineage>
        <taxon>Eukaryota</taxon>
        <taxon>Fungi</taxon>
        <taxon>Dikarya</taxon>
        <taxon>Ascomycota</taxon>
        <taxon>Pezizomycotina</taxon>
        <taxon>Eurotiomycetes</taxon>
        <taxon>Eurotiomycetidae</taxon>
        <taxon>Eurotiales</taxon>
        <taxon>Aspergillaceae</taxon>
        <taxon>Aspergillus</taxon>
        <taxon>Aspergillus subgen. Nidulantes</taxon>
    </lineage>
</organism>
<feature type="compositionally biased region" description="Basic residues" evidence="1">
    <location>
        <begin position="68"/>
        <end position="79"/>
    </location>
</feature>
<proteinExistence type="predicted"/>
<dbReference type="EMBL" id="JBFTWV010000016">
    <property type="protein sequence ID" value="KAL2797929.1"/>
    <property type="molecule type" value="Genomic_DNA"/>
</dbReference>
<evidence type="ECO:0000256" key="1">
    <source>
        <dbReference type="SAM" id="MobiDB-lite"/>
    </source>
</evidence>
<keyword evidence="3" id="KW-1185">Reference proteome</keyword>
<accession>A0ABR4GFU7</accession>
<reference evidence="2 3" key="1">
    <citation type="submission" date="2024-07" db="EMBL/GenBank/DDBJ databases">
        <title>Section-level genome sequencing and comparative genomics of Aspergillus sections Usti and Cavernicolus.</title>
        <authorList>
            <consortium name="Lawrence Berkeley National Laboratory"/>
            <person name="Nybo J.L."/>
            <person name="Vesth T.C."/>
            <person name="Theobald S."/>
            <person name="Frisvad J.C."/>
            <person name="Larsen T.O."/>
            <person name="Kjaerboelling I."/>
            <person name="Rothschild-Mancinelli K."/>
            <person name="Lyhne E.K."/>
            <person name="Kogle M.E."/>
            <person name="Barry K."/>
            <person name="Clum A."/>
            <person name="Na H."/>
            <person name="Ledsgaard L."/>
            <person name="Lin J."/>
            <person name="Lipzen A."/>
            <person name="Kuo A."/>
            <person name="Riley R."/>
            <person name="Mondo S."/>
            <person name="Labutti K."/>
            <person name="Haridas S."/>
            <person name="Pangalinan J."/>
            <person name="Salamov A.A."/>
            <person name="Simmons B.A."/>
            <person name="Magnuson J.K."/>
            <person name="Chen J."/>
            <person name="Drula E."/>
            <person name="Henrissat B."/>
            <person name="Wiebenga A."/>
            <person name="Lubbers R.J."/>
            <person name="Gomes A.C."/>
            <person name="Makela M.R."/>
            <person name="Stajich J."/>
            <person name="Grigoriev I.V."/>
            <person name="Mortensen U.H."/>
            <person name="De Vries R.P."/>
            <person name="Baker S.E."/>
            <person name="Andersen M.R."/>
        </authorList>
    </citation>
    <scope>NUCLEOTIDE SEQUENCE [LARGE SCALE GENOMIC DNA]</scope>
    <source>
        <strain evidence="2 3">CBS 209.92</strain>
    </source>
</reference>
<feature type="compositionally biased region" description="Basic and acidic residues" evidence="1">
    <location>
        <begin position="35"/>
        <end position="44"/>
    </location>
</feature>
<protein>
    <submittedName>
        <fullName evidence="2">Uncharacterized protein</fullName>
    </submittedName>
</protein>
<comment type="caution">
    <text evidence="2">The sequence shown here is derived from an EMBL/GenBank/DDBJ whole genome shotgun (WGS) entry which is preliminary data.</text>
</comment>
<sequence length="136" mass="15308">MATTVTTTTPSTVTTPPPARPLGRSTQAQIRTRSIHIEPTHDSEYLTPSAGATGREPNTNPPDWPSDRHRRVPPHRAPRVHPDWVAIGGPLPMRVFLWNMFSGCRLLQWAYAVPRALGYHRYGPDGRFMYKVAGEW</sequence>
<dbReference type="Proteomes" id="UP001610563">
    <property type="component" value="Unassembled WGS sequence"/>
</dbReference>
<gene>
    <name evidence="2" type="ORF">BJX66DRAFT_334599</name>
</gene>
<evidence type="ECO:0000313" key="3">
    <source>
        <dbReference type="Proteomes" id="UP001610563"/>
    </source>
</evidence>
<feature type="compositionally biased region" description="Low complexity" evidence="1">
    <location>
        <begin position="1"/>
        <end position="14"/>
    </location>
</feature>
<name>A0ABR4GFU7_9EURO</name>